<dbReference type="AlphaFoldDB" id="G8YH58"/>
<evidence type="ECO:0000313" key="10">
    <source>
        <dbReference type="EMBL" id="CCE79995.1"/>
    </source>
</evidence>
<comment type="subcellular location">
    <subcellularLocation>
        <location evidence="1">Golgi apparatus</location>
    </subcellularLocation>
</comment>
<dbReference type="EMBL" id="FO082052">
    <property type="protein sequence ID" value="CCE80760.1"/>
    <property type="molecule type" value="Genomic_DNA"/>
</dbReference>
<dbReference type="InterPro" id="IPR022233">
    <property type="entry name" value="TRAPPC10/Trs130_C"/>
</dbReference>
<keyword evidence="3" id="KW-0333">Golgi apparatus</keyword>
<evidence type="ECO:0000259" key="5">
    <source>
        <dbReference type="Pfam" id="PF23036"/>
    </source>
</evidence>
<dbReference type="InterPro" id="IPR045126">
    <property type="entry name" value="TRAPPC10/Trs130"/>
</dbReference>
<keyword evidence="2" id="KW-0813">Transport</keyword>
<dbReference type="PANTHER" id="PTHR13251">
    <property type="entry name" value="EPILEPSY HOLOPROSENCEPHALY CANDIDATE 1/TMEM1"/>
    <property type="match status" value="1"/>
</dbReference>
<dbReference type="Pfam" id="PF23273">
    <property type="entry name" value="DUF7076"/>
    <property type="match status" value="1"/>
</dbReference>
<proteinExistence type="predicted"/>
<reference evidence="12" key="2">
    <citation type="journal article" date="2012" name="G3 (Bethesda)">
        <title>Pichia sorbitophila, an interspecies yeast hybrid reveals early steps of genome resolution following polyploidization.</title>
        <authorList>
            <person name="Leh Louis V."/>
            <person name="Despons L."/>
            <person name="Friedrich A."/>
            <person name="Martin T."/>
            <person name="Durrens P."/>
            <person name="Casaregola S."/>
            <person name="Neuveglise C."/>
            <person name="Fairhead C."/>
            <person name="Marck C."/>
            <person name="Cruz J.A."/>
            <person name="Straub M.L."/>
            <person name="Kugler V."/>
            <person name="Sacerdot C."/>
            <person name="Uzunov Z."/>
            <person name="Thierry A."/>
            <person name="Weiss S."/>
            <person name="Bleykasten C."/>
            <person name="De Montigny J."/>
            <person name="Jacques N."/>
            <person name="Jung P."/>
            <person name="Lemaire M."/>
            <person name="Mallet S."/>
            <person name="Morel G."/>
            <person name="Richard G.F."/>
            <person name="Sarkar A."/>
            <person name="Savel G."/>
            <person name="Schacherer J."/>
            <person name="Seret M.L."/>
            <person name="Talla E."/>
            <person name="Samson G."/>
            <person name="Jubin C."/>
            <person name="Poulain J."/>
            <person name="Vacherie B."/>
            <person name="Barbe V."/>
            <person name="Pelletier E."/>
            <person name="Sherman D.J."/>
            <person name="Westhof E."/>
            <person name="Weissenbach J."/>
            <person name="Baret P.V."/>
            <person name="Wincker P."/>
            <person name="Gaillardin C."/>
            <person name="Dujon B."/>
            <person name="Souciet J.L."/>
        </authorList>
    </citation>
    <scope>NUCLEOTIDE SEQUENCE [LARGE SCALE GENOMIC DNA]</scope>
    <source>
        <strain evidence="12">ATCC MYA-4447 / BCRC 22081 / CBS 7064 / NBRC 10061 / NRRL Y-12695</strain>
    </source>
</reference>
<dbReference type="GO" id="GO:1990071">
    <property type="term" value="C:TRAPPII protein complex"/>
    <property type="evidence" value="ECO:0007669"/>
    <property type="project" value="InterPro"/>
</dbReference>
<dbReference type="Pfam" id="PF23274">
    <property type="entry name" value="DUF7077"/>
    <property type="match status" value="1"/>
</dbReference>
<evidence type="ECO:0000259" key="8">
    <source>
        <dbReference type="Pfam" id="PF23285"/>
    </source>
</evidence>
<evidence type="ECO:0000313" key="11">
    <source>
        <dbReference type="EMBL" id="CCE80760.1"/>
    </source>
</evidence>
<evidence type="ECO:0000259" key="9">
    <source>
        <dbReference type="Pfam" id="PF24967"/>
    </source>
</evidence>
<dbReference type="OMA" id="WFEHIET"/>
<feature type="domain" description="DUF7077" evidence="7">
    <location>
        <begin position="751"/>
        <end position="856"/>
    </location>
</feature>
<dbReference type="Pfam" id="PF23285">
    <property type="entry name" value="DUF7078"/>
    <property type="match status" value="1"/>
</dbReference>
<evidence type="ECO:0000259" key="6">
    <source>
        <dbReference type="Pfam" id="PF23273"/>
    </source>
</evidence>
<evidence type="ECO:0000259" key="4">
    <source>
        <dbReference type="Pfam" id="PF12584"/>
    </source>
</evidence>
<dbReference type="InterPro" id="IPR055504">
    <property type="entry name" value="DUF7076"/>
</dbReference>
<evidence type="ECO:0000256" key="3">
    <source>
        <dbReference type="ARBA" id="ARBA00023034"/>
    </source>
</evidence>
<reference evidence="11" key="1">
    <citation type="submission" date="2011-10" db="EMBL/GenBank/DDBJ databases">
        <authorList>
            <person name="Genoscope - CEA"/>
        </authorList>
    </citation>
    <scope>NUCLEOTIDE SEQUENCE</scope>
</reference>
<dbReference type="InterPro" id="IPR056913">
    <property type="entry name" value="TRAPPC10/Trs130_N"/>
</dbReference>
<feature type="domain" description="TRAPPC10/Trs130 C-terminal" evidence="4">
    <location>
        <begin position="1059"/>
        <end position="1215"/>
    </location>
</feature>
<keyword evidence="12" id="KW-1185">Reference proteome</keyword>
<dbReference type="HOGENOM" id="CLU_009596_0_0_1"/>
<dbReference type="Pfam" id="PF24967">
    <property type="entry name" value="NTS_TR130"/>
    <property type="match status" value="1"/>
</dbReference>
<dbReference type="EMBL" id="FO082053">
    <property type="protein sequence ID" value="CCE79995.1"/>
    <property type="molecule type" value="Genomic_DNA"/>
</dbReference>
<dbReference type="GO" id="GO:0005829">
    <property type="term" value="C:cytosol"/>
    <property type="evidence" value="ECO:0007669"/>
    <property type="project" value="GOC"/>
</dbReference>
<feature type="domain" description="DUF7076" evidence="6">
    <location>
        <begin position="581"/>
        <end position="698"/>
    </location>
</feature>
<dbReference type="OrthoDB" id="10256906at2759"/>
<dbReference type="PANTHER" id="PTHR13251:SF3">
    <property type="entry name" value="TRAFFICKING PROTEIN PARTICLE COMPLEX SUBUNIT 10"/>
    <property type="match status" value="1"/>
</dbReference>
<evidence type="ECO:0000313" key="12">
    <source>
        <dbReference type="Proteomes" id="UP000005222"/>
    </source>
</evidence>
<organism evidence="11 12">
    <name type="scientific">Pichia sorbitophila (strain ATCC MYA-4447 / BCRC 22081 / CBS 7064 / NBRC 10061 / NRRL Y-12695)</name>
    <name type="common">Hybrid yeast</name>
    <dbReference type="NCBI Taxonomy" id="559304"/>
    <lineage>
        <taxon>Eukaryota</taxon>
        <taxon>Fungi</taxon>
        <taxon>Dikarya</taxon>
        <taxon>Ascomycota</taxon>
        <taxon>Saccharomycotina</taxon>
        <taxon>Pichiomycetes</taxon>
        <taxon>Debaryomycetaceae</taxon>
        <taxon>Millerozyma</taxon>
    </lineage>
</organism>
<dbReference type="Proteomes" id="UP000005222">
    <property type="component" value="Chromosome H"/>
</dbReference>
<gene>
    <name evidence="11" type="primary">Piso0_003089</name>
    <name evidence="10" type="ORF">GNLVRS01_PISO0G04648g</name>
    <name evidence="11" type="ORF">GNLVRS01_PISO0H04649g</name>
</gene>
<name>G8YH58_PICSO</name>
<dbReference type="Pfam" id="PF23036">
    <property type="entry name" value="TRAPPC10_1st"/>
    <property type="match status" value="1"/>
</dbReference>
<protein>
    <submittedName>
        <fullName evidence="11">Piso0_003089 protein</fullName>
    </submittedName>
</protein>
<dbReference type="FunCoup" id="G8YH58">
    <property type="interactions" value="128"/>
</dbReference>
<evidence type="ECO:0000259" key="7">
    <source>
        <dbReference type="Pfam" id="PF23274"/>
    </source>
</evidence>
<dbReference type="Proteomes" id="UP000005222">
    <property type="component" value="Chromosome G"/>
</dbReference>
<evidence type="ECO:0000256" key="1">
    <source>
        <dbReference type="ARBA" id="ARBA00004555"/>
    </source>
</evidence>
<feature type="domain" description="TRAPPC10/Trs130 N-terminal" evidence="5">
    <location>
        <begin position="7"/>
        <end position="246"/>
    </location>
</feature>
<feature type="domain" description="Trs130 NTS" evidence="9">
    <location>
        <begin position="372"/>
        <end position="535"/>
    </location>
</feature>
<dbReference type="GO" id="GO:0034498">
    <property type="term" value="P:early endosome to Golgi transport"/>
    <property type="evidence" value="ECO:0007669"/>
    <property type="project" value="TreeGrafter"/>
</dbReference>
<dbReference type="eggNOG" id="KOG1931">
    <property type="taxonomic scope" value="Eukaryota"/>
</dbReference>
<dbReference type="Pfam" id="PF12584">
    <property type="entry name" value="TRAPPC10"/>
    <property type="match status" value="1"/>
</dbReference>
<dbReference type="InterPro" id="IPR055506">
    <property type="entry name" value="DUF7078"/>
</dbReference>
<dbReference type="InterPro" id="IPR056916">
    <property type="entry name" value="NTS_TR130"/>
</dbReference>
<feature type="domain" description="DUF7078" evidence="8">
    <location>
        <begin position="955"/>
        <end position="1040"/>
    </location>
</feature>
<dbReference type="STRING" id="559304.G8YH58"/>
<accession>G8YH58</accession>
<evidence type="ECO:0000256" key="2">
    <source>
        <dbReference type="ARBA" id="ARBA00022448"/>
    </source>
</evidence>
<dbReference type="GO" id="GO:0006891">
    <property type="term" value="P:intra-Golgi vesicle-mediated transport"/>
    <property type="evidence" value="ECO:0007669"/>
    <property type="project" value="TreeGrafter"/>
</dbReference>
<sequence>MFGPNDRQVKVGCYDPFNVLQQIKGDFYERFPLANLHWRSNASSQLKTITSLPVQIVEEVPKSKRAIGLDDVYTRIMFVKFDNLDIYRSQVRPLIKEWLSKIIQPTKSEWLLVLFVPSDKRDKQSTFVKMSPYDKLKVDFGIDGKELQGLGIEPGVTEHCFKLKEKFESQMLKLETYNELMGFIKSSLLSSFTFRHELYNEQIQKLSSLEPESIRMKLNLADLFSKMRLYQESLSIVDSLADDLDDIYNANSEKFSKDLPKGLIPDDLNNYRFIDTISKIQDPEYSDETLYNIFTLRCRIFADHIHILTSLAEQAKSFSLSSIYLSNLFRKLIQLLDLFSAQFGDSLNEWIYVVCAEFLDLPVCKRLEERSIQHNQDNDSTYKLNEILELRSELLLVQRSKLMHIADKKGYKIKGVSQLFDEISLGDQPAPSSSISTSDNLSYNGLVDILNDEATYFRHFEALTEQIIRDFVDIDRIKSIDILSIDLAFLNFQLENYEKSLTILQDSYDYFVKNSWNFMGGVLLEIYLKCVELVESKEHGLLLKTCLNLFSLYLKNKNTIGINNYRLLKNENHIESLYKEILKQSSLLSGPFEYPLECLFDVKIKPSIECDFSTTLDRYYVEVVLNNYFGIPLDFEQISIEIENNNEHLTFSSDKVHFSKDIQHHLKLYSNKFKRNYFMLEKIKVKVNDNLCFVSSPKQQMPKRNLPEMHASTIEEKDLTRNTFLDSAMLNETNDNFQIKGEVLCFYTDSSKFHVELCPPYNIKLNENKVLLVLYNGNNTITNVQVNLSSESYGVQIDKYSIEDKLYYESISSGSKIEIAIPYAYVGEDKVLNMKAEIKYDCNNETFENSVSEFIDTSLPVSVSVQDIFTQDNLFSKFQVGPAVAKAPIRISACTLTDTDGHYKLSSPTRLLKDSMIVHSDQPATFFYKITPSTGHLVSSNDRLDLEISYSCLYDDCYANFKNIILRDLKEKNLTKYFFIIKEAMLKELEYDLNYYSVSGIIRIINSDAVNEKLKNVLDICPNVTEAEKIKNMIQQLISRDVTATDSLPVKERTLYISVPVPTLSILQVIEFQYEKRSQFLVGEPIEMTLKVDSITKWAGKVPEDTEHENNLSVLAESSPSPKKPVKREIGCNGNLFQLVIQNEESWLISGFKKLTFNVDRDSDENVHVFKTQLIPLNVGRLVLPKVFVKTLDQIDKNFSMDVNFKNGSETILVVPELESITFSF</sequence>
<dbReference type="InterPro" id="IPR055505">
    <property type="entry name" value="DUF7077"/>
</dbReference>
<dbReference type="InParanoid" id="G8YH58"/>